<dbReference type="SMART" id="SM01008">
    <property type="entry name" value="Ald_Xan_dh_C"/>
    <property type="match status" value="1"/>
</dbReference>
<dbReference type="PROSITE" id="PS51318">
    <property type="entry name" value="TAT"/>
    <property type="match status" value="1"/>
</dbReference>
<feature type="domain" description="Aldehyde oxidase/xanthine dehydrogenase a/b hammerhead" evidence="1">
    <location>
        <begin position="223"/>
        <end position="302"/>
    </location>
</feature>
<evidence type="ECO:0000313" key="2">
    <source>
        <dbReference type="EMBL" id="ARQ14342.1"/>
    </source>
</evidence>
<evidence type="ECO:0000313" key="3">
    <source>
        <dbReference type="Proteomes" id="UP000194159"/>
    </source>
</evidence>
<evidence type="ECO:0000259" key="1">
    <source>
        <dbReference type="SMART" id="SM01008"/>
    </source>
</evidence>
<dbReference type="Gene3D" id="3.90.1170.50">
    <property type="entry name" value="Aldehyde oxidase/xanthine dehydrogenase, a/b hammerhead"/>
    <property type="match status" value="1"/>
</dbReference>
<dbReference type="InterPro" id="IPR006311">
    <property type="entry name" value="TAT_signal"/>
</dbReference>
<dbReference type="GO" id="GO:0016491">
    <property type="term" value="F:oxidoreductase activity"/>
    <property type="evidence" value="ECO:0007669"/>
    <property type="project" value="InterPro"/>
</dbReference>
<dbReference type="PANTHER" id="PTHR47495:SF2">
    <property type="entry name" value="ALDEHYDE DEHYDROGENASE"/>
    <property type="match status" value="1"/>
</dbReference>
<dbReference type="PIRSF" id="PIRSF036389">
    <property type="entry name" value="IOR_B"/>
    <property type="match status" value="1"/>
</dbReference>
<dbReference type="PANTHER" id="PTHR47495">
    <property type="entry name" value="ALDEHYDE DEHYDROGENASE"/>
    <property type="match status" value="1"/>
</dbReference>
<dbReference type="SUPFAM" id="SSF56003">
    <property type="entry name" value="Molybdenum cofactor-binding domain"/>
    <property type="match status" value="2"/>
</dbReference>
<accession>A0AAN1BP86</accession>
<dbReference type="AlphaFoldDB" id="A0AAN1BP86"/>
<dbReference type="InterPro" id="IPR000674">
    <property type="entry name" value="Ald_Oxase/Xan_DH_a/b"/>
</dbReference>
<organism evidence="2 3">
    <name type="scientific">Rhizobium etli</name>
    <dbReference type="NCBI Taxonomy" id="29449"/>
    <lineage>
        <taxon>Bacteria</taxon>
        <taxon>Pseudomonadati</taxon>
        <taxon>Pseudomonadota</taxon>
        <taxon>Alphaproteobacteria</taxon>
        <taxon>Hyphomicrobiales</taxon>
        <taxon>Rhizobiaceae</taxon>
        <taxon>Rhizobium/Agrobacterium group</taxon>
        <taxon>Rhizobium</taxon>
    </lineage>
</organism>
<dbReference type="InterPro" id="IPR008274">
    <property type="entry name" value="AldOxase/xan_DH_MoCoBD1"/>
</dbReference>
<dbReference type="Pfam" id="PF20256">
    <property type="entry name" value="MoCoBD_2"/>
    <property type="match status" value="2"/>
</dbReference>
<proteinExistence type="predicted"/>
<dbReference type="InterPro" id="IPR012368">
    <property type="entry name" value="OxRdtase_Mopterin-bd_su_IorB"/>
</dbReference>
<dbReference type="InterPro" id="IPR046867">
    <property type="entry name" value="AldOxase/xan_DH_MoCoBD2"/>
</dbReference>
<protein>
    <submittedName>
        <fullName evidence="2">Isoquinoline 1-oxidoreductase molybdopterin-binding subunit IorB-related protein</fullName>
    </submittedName>
</protein>
<dbReference type="InterPro" id="IPR052516">
    <property type="entry name" value="N-heterocyclic_Hydroxylase"/>
</dbReference>
<keyword evidence="2" id="KW-0614">Plasmid</keyword>
<geneLocation type="plasmid" evidence="3">
    <name>pretnxc12e</name>
</geneLocation>
<name>A0AAN1BP86_RHIET</name>
<reference evidence="2 3" key="1">
    <citation type="submission" date="2017-04" db="EMBL/GenBank/DDBJ databases">
        <title>Complete genome sequences of Rhizobium genomic linages associated to common bean (phaseolus vulgaris).</title>
        <authorList>
            <person name="Santamaria R.I."/>
            <person name="Bustos P."/>
            <person name="Perez-Carrascal O."/>
            <person name="Martinez-Flores I."/>
            <person name="Juarez S."/>
            <person name="Lozano L."/>
            <person name="Miranda F."/>
            <person name="Vinuesa P."/>
            <person name="Martinez-Romero E."/>
            <person name="Cevallos M.A."/>
            <person name="Romero D."/>
            <person name="Davila G."/>
            <person name="Gonzalez V."/>
        </authorList>
    </citation>
    <scope>NUCLEOTIDE SEQUENCE [LARGE SCALE GENOMIC DNA]</scope>
    <source>
        <strain evidence="2 3">NXC12</strain>
        <plasmid evidence="3">pretnxc12e</plasmid>
    </source>
</reference>
<dbReference type="Proteomes" id="UP000194159">
    <property type="component" value="Plasmid pRetNXC12e"/>
</dbReference>
<dbReference type="Pfam" id="PF02738">
    <property type="entry name" value="MoCoBD_1"/>
    <property type="match status" value="1"/>
</dbReference>
<gene>
    <name evidence="2" type="ORF">NXC12_PE00749</name>
</gene>
<dbReference type="EMBL" id="CP020911">
    <property type="protein sequence ID" value="ARQ14342.1"/>
    <property type="molecule type" value="Genomic_DNA"/>
</dbReference>
<dbReference type="InterPro" id="IPR037165">
    <property type="entry name" value="AldOxase/xan_DH_Mopterin-bd_sf"/>
</dbReference>
<sequence length="729" mass="78533">MQSTPQRPEDIQMITNLSSRRSFLKGTALATGGLLLSLQMPAAMRARAALAQDASPTFVPNAFVKIDHSGVTLILPHMEVGQGIYTSSAMMMAEELELDLDQVKLEAAPPDISKYMDPILYDQATGGSTSTRTDWMRLRQAGAAARIMMVAAAAKEWQVTPYGCRVERGVIRHDASGRAITYADIAPMAANQPVPAEVPLKDPSQFRLIGTKAKRLDTPAKVDGSLVYGIDVMRPGMKFATLAIAPVKGGSVASMDEAAARSVKGVIDIVRAKDFAVAVIGDHMWAAKKGLDALNIEWSQGPNAHVTTASIVARMDEVSVGDGAVARQEKDAQASIASAATKLSAVYHSPFLSHSPLEPLNCTLHIREDGADVWVGTQVPVRAQKAVAAVTGLPQEKVAIHNHLMGGAFGRRLEEDSVELAAELMKDIRYPVKLVWTREQDMTHDYYRPYYYDRVAAGLDKDGRLVGRTHRVTGSSIFARYAPAAFKGGVDIDAVDGAAETPYDEQAVFADYVRHEPEGVNTSWWRGVGPTHNVFVVESFIDEMAHATNQDPVSFRRNMLTRNPRALAVLDLAAEKSGWGEKLPAGRGRGVSLQSAFGSYLAHVLDIEIGSDNVIRLLRSVIAIDCGITVNPDTVRAQMEGGVLFGLSSAMFNRVTFTNGAVDQTNFDTYRVLRINEAPKVEVYQIHNGEAPGGVGEAGTSAAAGALANAIFSATGKRFRSLPLAEVLV</sequence>
<dbReference type="Gene3D" id="3.30.365.10">
    <property type="entry name" value="Aldehyde oxidase/xanthine dehydrogenase, molybdopterin binding domain"/>
    <property type="match status" value="4"/>
</dbReference>